<dbReference type="Proteomes" id="UP000886998">
    <property type="component" value="Unassembled WGS sequence"/>
</dbReference>
<evidence type="ECO:0000256" key="1">
    <source>
        <dbReference type="SAM" id="MobiDB-lite"/>
    </source>
</evidence>
<dbReference type="EMBL" id="BMAV01005551">
    <property type="protein sequence ID" value="GFY46705.1"/>
    <property type="molecule type" value="Genomic_DNA"/>
</dbReference>
<organism evidence="2 3">
    <name type="scientific">Trichonephila inaurata madagascariensis</name>
    <dbReference type="NCBI Taxonomy" id="2747483"/>
    <lineage>
        <taxon>Eukaryota</taxon>
        <taxon>Metazoa</taxon>
        <taxon>Ecdysozoa</taxon>
        <taxon>Arthropoda</taxon>
        <taxon>Chelicerata</taxon>
        <taxon>Arachnida</taxon>
        <taxon>Araneae</taxon>
        <taxon>Araneomorphae</taxon>
        <taxon>Entelegynae</taxon>
        <taxon>Araneoidea</taxon>
        <taxon>Nephilidae</taxon>
        <taxon>Trichonephila</taxon>
        <taxon>Trichonephila inaurata</taxon>
    </lineage>
</organism>
<name>A0A8X6X5P1_9ARAC</name>
<accession>A0A8X6X5P1</accession>
<evidence type="ECO:0000313" key="3">
    <source>
        <dbReference type="Proteomes" id="UP000886998"/>
    </source>
</evidence>
<sequence length="88" mass="10151">MKNYCHQQYTKKYLSNAKKQRKAGKNNEDLTSHAPYSHTTQNTRAHLKLITEISSYRGPPSPHGRIILFHAAEDVLDDIYKLIQDQLA</sequence>
<proteinExistence type="predicted"/>
<feature type="region of interest" description="Disordered" evidence="1">
    <location>
        <begin position="16"/>
        <end position="41"/>
    </location>
</feature>
<gene>
    <name evidence="2" type="ORF">TNIN_148881</name>
</gene>
<comment type="caution">
    <text evidence="2">The sequence shown here is derived from an EMBL/GenBank/DDBJ whole genome shotgun (WGS) entry which is preliminary data.</text>
</comment>
<reference evidence="2" key="1">
    <citation type="submission" date="2020-08" db="EMBL/GenBank/DDBJ databases">
        <title>Multicomponent nature underlies the extraordinary mechanical properties of spider dragline silk.</title>
        <authorList>
            <person name="Kono N."/>
            <person name="Nakamura H."/>
            <person name="Mori M."/>
            <person name="Yoshida Y."/>
            <person name="Ohtoshi R."/>
            <person name="Malay A.D."/>
            <person name="Moran D.A.P."/>
            <person name="Tomita M."/>
            <person name="Numata K."/>
            <person name="Arakawa K."/>
        </authorList>
    </citation>
    <scope>NUCLEOTIDE SEQUENCE</scope>
</reference>
<protein>
    <submittedName>
        <fullName evidence="2">Uncharacterized protein</fullName>
    </submittedName>
</protein>
<keyword evidence="3" id="KW-1185">Reference proteome</keyword>
<evidence type="ECO:0000313" key="2">
    <source>
        <dbReference type="EMBL" id="GFY46705.1"/>
    </source>
</evidence>
<dbReference type="AlphaFoldDB" id="A0A8X6X5P1"/>